<dbReference type="EMBL" id="JBHSBC010000019">
    <property type="protein sequence ID" value="MFC3982330.1"/>
    <property type="molecule type" value="Genomic_DNA"/>
</dbReference>
<evidence type="ECO:0000313" key="1">
    <source>
        <dbReference type="EMBL" id="MFC3982330.1"/>
    </source>
</evidence>
<gene>
    <name evidence="1" type="ORF">ACFOYY_19455</name>
</gene>
<reference evidence="2" key="1">
    <citation type="journal article" date="2019" name="Int. J. Syst. Evol. Microbiol.">
        <title>The Global Catalogue of Microorganisms (GCM) 10K type strain sequencing project: providing services to taxonomists for standard genome sequencing and annotation.</title>
        <authorList>
            <consortium name="The Broad Institute Genomics Platform"/>
            <consortium name="The Broad Institute Genome Sequencing Center for Infectious Disease"/>
            <person name="Wu L."/>
            <person name="Ma J."/>
        </authorList>
    </citation>
    <scope>NUCLEOTIDE SEQUENCE [LARGE SCALE GENOMIC DNA]</scope>
    <source>
        <strain evidence="2">TBRC 7912</strain>
    </source>
</reference>
<dbReference type="RefSeq" id="WP_386190486.1">
    <property type="nucleotide sequence ID" value="NZ_JBHSBC010000019.1"/>
</dbReference>
<comment type="caution">
    <text evidence="1">The sequence shown here is derived from an EMBL/GenBank/DDBJ whole genome shotgun (WGS) entry which is preliminary data.</text>
</comment>
<organism evidence="1 2">
    <name type="scientific">Streptosporangium jomthongense</name>
    <dbReference type="NCBI Taxonomy" id="1193683"/>
    <lineage>
        <taxon>Bacteria</taxon>
        <taxon>Bacillati</taxon>
        <taxon>Actinomycetota</taxon>
        <taxon>Actinomycetes</taxon>
        <taxon>Streptosporangiales</taxon>
        <taxon>Streptosporangiaceae</taxon>
        <taxon>Streptosporangium</taxon>
    </lineage>
</organism>
<dbReference type="Proteomes" id="UP001595698">
    <property type="component" value="Unassembled WGS sequence"/>
</dbReference>
<keyword evidence="2" id="KW-1185">Reference proteome</keyword>
<evidence type="ECO:0008006" key="3">
    <source>
        <dbReference type="Google" id="ProtNLM"/>
    </source>
</evidence>
<protein>
    <recommendedName>
        <fullName evidence="3">Lipoprotein</fullName>
    </recommendedName>
</protein>
<proteinExistence type="predicted"/>
<evidence type="ECO:0000313" key="2">
    <source>
        <dbReference type="Proteomes" id="UP001595698"/>
    </source>
</evidence>
<name>A0ABV8F4F0_9ACTN</name>
<accession>A0ABV8F4F0</accession>
<sequence length="145" mass="16017">MAISFLSVILLSVGCSSVSSTLKVPSAALESIRSIGKTRAEISVENDGRDTTQVEHLLVVDIESAGSRGAFDKAADLLLARKWTVVGERRPLIVSLKSLEWKNTHLILYPYNAKELEQYPELVDQLKEPVNEESLVYLSVFEGEV</sequence>